<organism evidence="2 3">
    <name type="scientific">Toxocara canis</name>
    <name type="common">Canine roundworm</name>
    <dbReference type="NCBI Taxonomy" id="6265"/>
    <lineage>
        <taxon>Eukaryota</taxon>
        <taxon>Metazoa</taxon>
        <taxon>Ecdysozoa</taxon>
        <taxon>Nematoda</taxon>
        <taxon>Chromadorea</taxon>
        <taxon>Rhabditida</taxon>
        <taxon>Spirurina</taxon>
        <taxon>Ascaridomorpha</taxon>
        <taxon>Ascaridoidea</taxon>
        <taxon>Toxocaridae</taxon>
        <taxon>Toxocara</taxon>
    </lineage>
</organism>
<feature type="compositionally biased region" description="Basic and acidic residues" evidence="1">
    <location>
        <begin position="1"/>
        <end position="10"/>
    </location>
</feature>
<feature type="region of interest" description="Disordered" evidence="1">
    <location>
        <begin position="1"/>
        <end position="143"/>
    </location>
</feature>
<dbReference type="EMBL" id="JPKZ01001512">
    <property type="protein sequence ID" value="KHN81505.1"/>
    <property type="molecule type" value="Genomic_DNA"/>
</dbReference>
<sequence length="176" mass="17689">MPEERERGVENNESSSASSTCGDTSISSNSNSNERTTSEPMSGAPTSGHIGESSSSEAPNSAPGASPGDAGGGTANTVNNNNVADTSPTSVQRHRGDNTSFSVTSSPPGGATPEPPNLNATTGEGDGGTNVPSKTTTSTVKKTKDCHEIVKTSAVAGERRGNLCSVHQNGISQPDT</sequence>
<feature type="compositionally biased region" description="Polar residues" evidence="1">
    <location>
        <begin position="98"/>
        <end position="107"/>
    </location>
</feature>
<feature type="compositionally biased region" description="Low complexity" evidence="1">
    <location>
        <begin position="75"/>
        <end position="86"/>
    </location>
</feature>
<evidence type="ECO:0000313" key="3">
    <source>
        <dbReference type="Proteomes" id="UP000031036"/>
    </source>
</evidence>
<name>A0A0B2VKF9_TOXCA</name>
<dbReference type="STRING" id="6265.A0A0B2VKF9"/>
<evidence type="ECO:0000313" key="2">
    <source>
        <dbReference type="EMBL" id="KHN81505.1"/>
    </source>
</evidence>
<reference evidence="2 3" key="1">
    <citation type="submission" date="2014-11" db="EMBL/GenBank/DDBJ databases">
        <title>Genetic blueprint of the zoonotic pathogen Toxocara canis.</title>
        <authorList>
            <person name="Zhu X.-Q."/>
            <person name="Korhonen P.K."/>
            <person name="Cai H."/>
            <person name="Young N.D."/>
            <person name="Nejsum P."/>
            <person name="von Samson-Himmelstjerna G."/>
            <person name="Boag P.R."/>
            <person name="Tan P."/>
            <person name="Li Q."/>
            <person name="Min J."/>
            <person name="Yang Y."/>
            <person name="Wang X."/>
            <person name="Fang X."/>
            <person name="Hall R.S."/>
            <person name="Hofmann A."/>
            <person name="Sternberg P.W."/>
            <person name="Jex A.R."/>
            <person name="Gasser R.B."/>
        </authorList>
    </citation>
    <scope>NUCLEOTIDE SEQUENCE [LARGE SCALE GENOMIC DNA]</scope>
    <source>
        <strain evidence="2">PN_DK_2014</strain>
    </source>
</reference>
<protein>
    <submittedName>
        <fullName evidence="2">Uncharacterized protein</fullName>
    </submittedName>
</protein>
<dbReference type="AlphaFoldDB" id="A0A0B2VKF9"/>
<keyword evidence="3" id="KW-1185">Reference proteome</keyword>
<comment type="caution">
    <text evidence="2">The sequence shown here is derived from an EMBL/GenBank/DDBJ whole genome shotgun (WGS) entry which is preliminary data.</text>
</comment>
<dbReference type="Proteomes" id="UP000031036">
    <property type="component" value="Unassembled WGS sequence"/>
</dbReference>
<feature type="compositionally biased region" description="Low complexity" evidence="1">
    <location>
        <begin position="14"/>
        <end position="35"/>
    </location>
</feature>
<proteinExistence type="predicted"/>
<gene>
    <name evidence="2" type="ORF">Tcan_18025</name>
</gene>
<evidence type="ECO:0000256" key="1">
    <source>
        <dbReference type="SAM" id="MobiDB-lite"/>
    </source>
</evidence>
<dbReference type="OrthoDB" id="10622429at2759"/>
<feature type="compositionally biased region" description="Low complexity" evidence="1">
    <location>
        <begin position="51"/>
        <end position="68"/>
    </location>
</feature>
<accession>A0A0B2VKF9</accession>